<evidence type="ECO:0000313" key="3">
    <source>
        <dbReference type="Proteomes" id="UP000030101"/>
    </source>
</evidence>
<keyword evidence="3" id="KW-1185">Reference proteome</keyword>
<evidence type="ECO:0000256" key="1">
    <source>
        <dbReference type="SAM" id="MobiDB-lite"/>
    </source>
</evidence>
<evidence type="ECO:0008006" key="4">
    <source>
        <dbReference type="Google" id="ProtNLM"/>
    </source>
</evidence>
<proteinExistence type="predicted"/>
<sequence>MNPIKEIFIAVKNRRLKEKEKESDAHPKPSYPSSCRKPTRTGKTPYPDGLSLYAMKIRQNL</sequence>
<protein>
    <recommendedName>
        <fullName evidence="4">Transposase</fullName>
    </recommendedName>
</protein>
<dbReference type="EMBL" id="JQZV01000013">
    <property type="protein sequence ID" value="KGN91719.1"/>
    <property type="molecule type" value="Genomic_DNA"/>
</dbReference>
<evidence type="ECO:0000313" key="2">
    <source>
        <dbReference type="EMBL" id="KGN91719.1"/>
    </source>
</evidence>
<comment type="caution">
    <text evidence="2">The sequence shown here is derived from an EMBL/GenBank/DDBJ whole genome shotgun (WGS) entry which is preliminary data.</text>
</comment>
<gene>
    <name evidence="2" type="ORF">HQ43_06370</name>
</gene>
<feature type="compositionally biased region" description="Basic and acidic residues" evidence="1">
    <location>
        <begin position="17"/>
        <end position="27"/>
    </location>
</feature>
<feature type="region of interest" description="Disordered" evidence="1">
    <location>
        <begin position="16"/>
        <end position="50"/>
    </location>
</feature>
<name>A0ABR4XJ44_9PORP</name>
<reference evidence="2 3" key="1">
    <citation type="submission" date="2014-08" db="EMBL/GenBank/DDBJ databases">
        <title>Porphyromonas canoris strain:OH2762 Genome sequencing.</title>
        <authorList>
            <person name="Wallis C."/>
            <person name="Deusch O."/>
            <person name="O'Flynn C."/>
            <person name="Davis I."/>
            <person name="Jospin G."/>
            <person name="Darling A.E."/>
            <person name="Coil D.A."/>
            <person name="Alexiev A."/>
            <person name="Horsfall A."/>
            <person name="Kirkwood N."/>
            <person name="Harris S."/>
            <person name="Eisen J.A."/>
        </authorList>
    </citation>
    <scope>NUCLEOTIDE SEQUENCE [LARGE SCALE GENOMIC DNA]</scope>
    <source>
        <strain evidence="3">COT-108 OH2762</strain>
    </source>
</reference>
<organism evidence="2 3">
    <name type="scientific">Porphyromonas canoris</name>
    <dbReference type="NCBI Taxonomy" id="36875"/>
    <lineage>
        <taxon>Bacteria</taxon>
        <taxon>Pseudomonadati</taxon>
        <taxon>Bacteroidota</taxon>
        <taxon>Bacteroidia</taxon>
        <taxon>Bacteroidales</taxon>
        <taxon>Porphyromonadaceae</taxon>
        <taxon>Porphyromonas</taxon>
    </lineage>
</organism>
<dbReference type="Proteomes" id="UP000030101">
    <property type="component" value="Unassembled WGS sequence"/>
</dbReference>
<accession>A0ABR4XJ44</accession>